<dbReference type="EMBL" id="JANFAV010000012">
    <property type="protein sequence ID" value="MCW6536276.1"/>
    <property type="molecule type" value="Genomic_DNA"/>
</dbReference>
<evidence type="ECO:0000259" key="1">
    <source>
        <dbReference type="Pfam" id="PF00326"/>
    </source>
</evidence>
<dbReference type="InterPro" id="IPR029058">
    <property type="entry name" value="AB_hydrolase_fold"/>
</dbReference>
<dbReference type="InterPro" id="IPR001375">
    <property type="entry name" value="Peptidase_S9_cat"/>
</dbReference>
<evidence type="ECO:0000313" key="3">
    <source>
        <dbReference type="Proteomes" id="UP001165565"/>
    </source>
</evidence>
<proteinExistence type="predicted"/>
<dbReference type="Gene3D" id="3.40.50.1820">
    <property type="entry name" value="alpha/beta hydrolase"/>
    <property type="match status" value="1"/>
</dbReference>
<dbReference type="GO" id="GO:0008236">
    <property type="term" value="F:serine-type peptidase activity"/>
    <property type="evidence" value="ECO:0007669"/>
    <property type="project" value="InterPro"/>
</dbReference>
<feature type="domain" description="Peptidase S9 prolyl oligopeptidase catalytic" evidence="1">
    <location>
        <begin position="423"/>
        <end position="587"/>
    </location>
</feature>
<comment type="caution">
    <text evidence="2">The sequence shown here is derived from an EMBL/GenBank/DDBJ whole genome shotgun (WGS) entry which is preliminary data.</text>
</comment>
<sequence>MLANFGKGLNLYEIGDDAGIVPIVESGTNVLVGNADGANFGYDEVGPMPVGVAFYDWSPDGTRLFYTTLEAEEAASRIVGGTDVTDASAQRRWRPKVRVRLYLRSGNDKPVEIASAPAEDRVARYMGAFPRWASDHLDYALQAVNNPTPSVWHYRWAFGGAKSTLLPGAAELIGGDAPTGPNEGKILVTRTEDEARLIERVRNGASFDYGAMNVQLLGDAATGSWRTGNGIVMLSVRLIDDARFGLVRLDRRGKATILPAKDSLRHCAFTPDALRGVCIREGLVKSPELVAVTTASGRIDPVSEIAPHYAAIEPLQLAQRSWSNSFGFKNNGFIIYPRGYRRGVRYPAIIVTHSPDADQRFASPDLVWSYPVYLLAERGYVVLLVNDPPVSQSPILQKAQETWNSCDGRTPPWEVQRLTWLNTVESYRSLINLLSTEGLIDRERLGIAGYSAGSQMVNVAVTQSNLFKAASSGDGAYLEPAANRYLQCSYRAVYGGAPGDPKAMPNYLALAPSYRAQYVTTPVLQQLAEPRVGAVDFYQALQVENVPADITLYPGETPGADETHLFHIPSNRRAALIENLDWFDFWLRGIAPTSHPERAARWEKMRAQFVTARKATD</sequence>
<name>A0AA41ZGN9_9SPHN</name>
<gene>
    <name evidence="2" type="ORF">NEE01_15970</name>
</gene>
<reference evidence="2" key="1">
    <citation type="submission" date="2022-06" db="EMBL/GenBank/DDBJ databases">
        <title>Sphingomonas sp. nov. isolated from rhizosphere soil of tomato.</title>
        <authorList>
            <person name="Dong H."/>
            <person name="Gao R."/>
        </authorList>
    </citation>
    <scope>NUCLEOTIDE SEQUENCE</scope>
    <source>
        <strain evidence="2">MMSM24</strain>
    </source>
</reference>
<organism evidence="2 3">
    <name type="scientific">Sphingomonas lycopersici</name>
    <dbReference type="NCBI Taxonomy" id="2951807"/>
    <lineage>
        <taxon>Bacteria</taxon>
        <taxon>Pseudomonadati</taxon>
        <taxon>Pseudomonadota</taxon>
        <taxon>Alphaproteobacteria</taxon>
        <taxon>Sphingomonadales</taxon>
        <taxon>Sphingomonadaceae</taxon>
        <taxon>Sphingomonas</taxon>
    </lineage>
</organism>
<evidence type="ECO:0000313" key="2">
    <source>
        <dbReference type="EMBL" id="MCW6536276.1"/>
    </source>
</evidence>
<dbReference type="Proteomes" id="UP001165565">
    <property type="component" value="Unassembled WGS sequence"/>
</dbReference>
<dbReference type="GO" id="GO:0006508">
    <property type="term" value="P:proteolysis"/>
    <property type="evidence" value="ECO:0007669"/>
    <property type="project" value="InterPro"/>
</dbReference>
<dbReference type="RefSeq" id="WP_265269657.1">
    <property type="nucleotide sequence ID" value="NZ_JANFAV010000012.1"/>
</dbReference>
<protein>
    <submittedName>
        <fullName evidence="2">Prolyl oligopeptidase family serine peptidase</fullName>
    </submittedName>
</protein>
<accession>A0AA41ZGN9</accession>
<dbReference type="AlphaFoldDB" id="A0AA41ZGN9"/>
<dbReference type="SUPFAM" id="SSF53474">
    <property type="entry name" value="alpha/beta-Hydrolases"/>
    <property type="match status" value="1"/>
</dbReference>
<keyword evidence="3" id="KW-1185">Reference proteome</keyword>
<dbReference type="Pfam" id="PF00326">
    <property type="entry name" value="Peptidase_S9"/>
    <property type="match status" value="1"/>
</dbReference>